<organism evidence="1 2">
    <name type="scientific">Prescottella agglutinans</name>
    <dbReference type="NCBI Taxonomy" id="1644129"/>
    <lineage>
        <taxon>Bacteria</taxon>
        <taxon>Bacillati</taxon>
        <taxon>Actinomycetota</taxon>
        <taxon>Actinomycetes</taxon>
        <taxon>Mycobacteriales</taxon>
        <taxon>Nocardiaceae</taxon>
        <taxon>Prescottella</taxon>
    </lineage>
</organism>
<keyword evidence="2" id="KW-1185">Reference proteome</keyword>
<name>A0ABT6M722_9NOCA</name>
<evidence type="ECO:0000313" key="1">
    <source>
        <dbReference type="EMBL" id="MDH6280108.1"/>
    </source>
</evidence>
<dbReference type="Proteomes" id="UP001160334">
    <property type="component" value="Unassembled WGS sequence"/>
</dbReference>
<comment type="caution">
    <text evidence="1">The sequence shown here is derived from an EMBL/GenBank/DDBJ whole genome shotgun (WGS) entry which is preliminary data.</text>
</comment>
<gene>
    <name evidence="1" type="ORF">M2280_001320</name>
</gene>
<sequence>MDLGSIAKMFEPPYGELVKTIIGMTIFMPIAASIDLGHLPG</sequence>
<dbReference type="EMBL" id="JARXVC010000003">
    <property type="protein sequence ID" value="MDH6280108.1"/>
    <property type="molecule type" value="Genomic_DNA"/>
</dbReference>
<reference evidence="1 2" key="1">
    <citation type="submission" date="2023-04" db="EMBL/GenBank/DDBJ databases">
        <title>Forest soil microbial communities from Buena Vista Peninsula, Colon Province, Panama.</title>
        <authorList>
            <person name="Bouskill N."/>
        </authorList>
    </citation>
    <scope>NUCLEOTIDE SEQUENCE [LARGE SCALE GENOMIC DNA]</scope>
    <source>
        <strain evidence="1 2">CFH S0262</strain>
    </source>
</reference>
<accession>A0ABT6M722</accession>
<protein>
    <submittedName>
        <fullName evidence="1">Uncharacterized protein</fullName>
    </submittedName>
</protein>
<evidence type="ECO:0000313" key="2">
    <source>
        <dbReference type="Proteomes" id="UP001160334"/>
    </source>
</evidence>
<proteinExistence type="predicted"/>